<evidence type="ECO:0000256" key="5">
    <source>
        <dbReference type="ARBA" id="ARBA00023136"/>
    </source>
</evidence>
<comment type="subcellular location">
    <subcellularLocation>
        <location evidence="1">Membrane</location>
        <topology evidence="1">Multi-pass membrane protein</topology>
    </subcellularLocation>
</comment>
<feature type="transmembrane region" description="Helical" evidence="7">
    <location>
        <begin position="105"/>
        <end position="129"/>
    </location>
</feature>
<dbReference type="OrthoDB" id="78663at2759"/>
<feature type="transmembrane region" description="Helical" evidence="7">
    <location>
        <begin position="457"/>
        <end position="477"/>
    </location>
</feature>
<evidence type="ECO:0000256" key="2">
    <source>
        <dbReference type="ARBA" id="ARBA00009172"/>
    </source>
</evidence>
<dbReference type="CTD" id="20236877"/>
<evidence type="ECO:0000256" key="4">
    <source>
        <dbReference type="ARBA" id="ARBA00022989"/>
    </source>
</evidence>
<feature type="transmembrane region" description="Helical" evidence="7">
    <location>
        <begin position="394"/>
        <end position="411"/>
    </location>
</feature>
<gene>
    <name evidence="8" type="ORF">LOTGIDRAFT_155935</name>
</gene>
<dbReference type="InterPro" id="IPR051951">
    <property type="entry name" value="UNC-93_regulatory"/>
</dbReference>
<feature type="transmembrane region" description="Helical" evidence="7">
    <location>
        <begin position="367"/>
        <end position="388"/>
    </location>
</feature>
<dbReference type="Pfam" id="PF05978">
    <property type="entry name" value="UNC-93"/>
    <property type="match status" value="1"/>
</dbReference>
<feature type="transmembrane region" description="Helical" evidence="7">
    <location>
        <begin position="251"/>
        <end position="274"/>
    </location>
</feature>
<dbReference type="RefSeq" id="XP_009066680.1">
    <property type="nucleotide sequence ID" value="XM_009068432.1"/>
</dbReference>
<keyword evidence="9" id="KW-1185">Reference proteome</keyword>
<dbReference type="HOGENOM" id="CLU_025356_1_1_1"/>
<accession>V3ZFN1</accession>
<dbReference type="GO" id="GO:0016020">
    <property type="term" value="C:membrane"/>
    <property type="evidence" value="ECO:0007669"/>
    <property type="project" value="UniProtKB-SubCell"/>
</dbReference>
<feature type="transmembrane region" description="Helical" evidence="7">
    <location>
        <begin position="73"/>
        <end position="93"/>
    </location>
</feature>
<dbReference type="Gene3D" id="1.20.1250.20">
    <property type="entry name" value="MFS general substrate transporter like domains"/>
    <property type="match status" value="1"/>
</dbReference>
<keyword evidence="5 7" id="KW-0472">Membrane</keyword>
<evidence type="ECO:0000256" key="7">
    <source>
        <dbReference type="SAM" id="Phobius"/>
    </source>
</evidence>
<dbReference type="InterPro" id="IPR036259">
    <property type="entry name" value="MFS_trans_sf"/>
</dbReference>
<evidence type="ECO:0008006" key="10">
    <source>
        <dbReference type="Google" id="ProtNLM"/>
    </source>
</evidence>
<feature type="region of interest" description="Disordered" evidence="6">
    <location>
        <begin position="497"/>
        <end position="517"/>
    </location>
</feature>
<evidence type="ECO:0000313" key="9">
    <source>
        <dbReference type="Proteomes" id="UP000030746"/>
    </source>
</evidence>
<keyword evidence="3 7" id="KW-0812">Transmembrane</keyword>
<dbReference type="PANTHER" id="PTHR19444">
    <property type="entry name" value="UNC-93 RELATED"/>
    <property type="match status" value="1"/>
</dbReference>
<dbReference type="SUPFAM" id="SSF103473">
    <property type="entry name" value="MFS general substrate transporter"/>
    <property type="match status" value="1"/>
</dbReference>
<protein>
    <recommendedName>
        <fullName evidence="10">Major facilitator superfamily (MFS) profile domain-containing protein</fullName>
    </recommendedName>
</protein>
<proteinExistence type="inferred from homology"/>
<dbReference type="KEGG" id="lgi:LOTGIDRAFT_155935"/>
<dbReference type="AlphaFoldDB" id="V3ZFN1"/>
<organism evidence="8 9">
    <name type="scientific">Lottia gigantea</name>
    <name type="common">Giant owl limpet</name>
    <dbReference type="NCBI Taxonomy" id="225164"/>
    <lineage>
        <taxon>Eukaryota</taxon>
        <taxon>Metazoa</taxon>
        <taxon>Spiralia</taxon>
        <taxon>Lophotrochozoa</taxon>
        <taxon>Mollusca</taxon>
        <taxon>Gastropoda</taxon>
        <taxon>Patellogastropoda</taxon>
        <taxon>Lottioidea</taxon>
        <taxon>Lottiidae</taxon>
        <taxon>Lottia</taxon>
    </lineage>
</organism>
<dbReference type="OMA" id="ASDFHCE"/>
<feature type="transmembrane region" description="Helical" evidence="7">
    <location>
        <begin position="328"/>
        <end position="355"/>
    </location>
</feature>
<reference evidence="8 9" key="1">
    <citation type="journal article" date="2013" name="Nature">
        <title>Insights into bilaterian evolution from three spiralian genomes.</title>
        <authorList>
            <person name="Simakov O."/>
            <person name="Marletaz F."/>
            <person name="Cho S.J."/>
            <person name="Edsinger-Gonzales E."/>
            <person name="Havlak P."/>
            <person name="Hellsten U."/>
            <person name="Kuo D.H."/>
            <person name="Larsson T."/>
            <person name="Lv J."/>
            <person name="Arendt D."/>
            <person name="Savage R."/>
            <person name="Osoegawa K."/>
            <person name="de Jong P."/>
            <person name="Grimwood J."/>
            <person name="Chapman J.A."/>
            <person name="Shapiro H."/>
            <person name="Aerts A."/>
            <person name="Otillar R.P."/>
            <person name="Terry A.Y."/>
            <person name="Boore J.L."/>
            <person name="Grigoriev I.V."/>
            <person name="Lindberg D.R."/>
            <person name="Seaver E.C."/>
            <person name="Weisblat D.A."/>
            <person name="Putnam N.H."/>
            <person name="Rokhsar D.S."/>
        </authorList>
    </citation>
    <scope>NUCLEOTIDE SEQUENCE [LARGE SCALE GENOMIC DNA]</scope>
</reference>
<dbReference type="Proteomes" id="UP000030746">
    <property type="component" value="Unassembled WGS sequence"/>
</dbReference>
<evidence type="ECO:0000256" key="3">
    <source>
        <dbReference type="ARBA" id="ARBA00022692"/>
    </source>
</evidence>
<comment type="similarity">
    <text evidence="2">Belongs to the unc-93 family.</text>
</comment>
<dbReference type="InterPro" id="IPR010291">
    <property type="entry name" value="Ion_channel_UNC-93"/>
</dbReference>
<dbReference type="PANTHER" id="PTHR19444:SF13">
    <property type="entry name" value="PROTEIN UNC-93 HOMOLOG A"/>
    <property type="match status" value="1"/>
</dbReference>
<feature type="transmembrane region" description="Helical" evidence="7">
    <location>
        <begin position="44"/>
        <end position="61"/>
    </location>
</feature>
<dbReference type="EMBL" id="KB203854">
    <property type="protein sequence ID" value="ESO82892.1"/>
    <property type="molecule type" value="Genomic_DNA"/>
</dbReference>
<dbReference type="GeneID" id="20236877"/>
<name>V3ZFN1_LOTGI</name>
<evidence type="ECO:0000256" key="6">
    <source>
        <dbReference type="SAM" id="MobiDB-lite"/>
    </source>
</evidence>
<keyword evidence="4 7" id="KW-1133">Transmembrane helix</keyword>
<sequence>MEEGETVQKTNFRQELMNYRSFMNNNLYSLMGADDKRPPTWRNFIALCVATFLAVSSVMPSRNLQSSVYINTHLGNLSLCCMYGFYLLGCFTAKPIMDHFRPKCLLLISLFTHVLYSISNAVPSFYTLLPSAALLGFSHPIMWSIQERLMIGYSLGYTASSTLTLQHSLHSFQTLMVIIIHSAHIMGNLLSAGLISVSHIHCPGPSLWGNMSSHRSIAGGGPSTEDRWTYTLPLMPILTRQGAEKPHELDYYQLLTVLFVCFSVISMGALLVFFENPDIIIQKKSGTWAQRLSKLVAITKDPGWFLGQIGAMLNGFLQGLLISDILKIFGSDVFGCFIVGYMMMCFGTGNLAAILSLDRLKNYRLNILSLMLGFSLTTFILVTCYIWKPTKDDAILLLLFIALWGVTDGVMQSQIQAALSAYFGRHKSTAMAGYRIFQGFGLEASFLLSLLVRDLHISLYMAMSLHILSCLGLVWIARSKRAARPLPGAVTTELQSSSSSIITQPAPYPDVPLEEHA</sequence>
<evidence type="ECO:0000313" key="8">
    <source>
        <dbReference type="EMBL" id="ESO82892.1"/>
    </source>
</evidence>
<evidence type="ECO:0000256" key="1">
    <source>
        <dbReference type="ARBA" id="ARBA00004141"/>
    </source>
</evidence>